<dbReference type="InterPro" id="IPR050593">
    <property type="entry name" value="LovG"/>
</dbReference>
<reference evidence="5 6" key="1">
    <citation type="submission" date="2025-04" db="UniProtKB">
        <authorList>
            <consortium name="RefSeq"/>
        </authorList>
    </citation>
    <scope>IDENTIFICATION</scope>
    <source>
        <tissue evidence="5 6">Entire body</tissue>
    </source>
</reference>
<accession>A0A1W4WJH6</accession>
<dbReference type="InterPro" id="IPR029058">
    <property type="entry name" value="AB_hydrolase_fold"/>
</dbReference>
<keyword evidence="2" id="KW-0378">Hydrolase</keyword>
<protein>
    <submittedName>
        <fullName evidence="5 6">Esterase AGAP003155</fullName>
    </submittedName>
</protein>
<dbReference type="GO" id="GO:0032526">
    <property type="term" value="P:response to retinoic acid"/>
    <property type="evidence" value="ECO:0007669"/>
    <property type="project" value="TreeGrafter"/>
</dbReference>
<dbReference type="GO" id="GO:0005634">
    <property type="term" value="C:nucleus"/>
    <property type="evidence" value="ECO:0007669"/>
    <property type="project" value="TreeGrafter"/>
</dbReference>
<dbReference type="FunFam" id="3.40.50.1820:FF:000073">
    <property type="entry name" value="esterase OVCA2 isoform X6"/>
    <property type="match status" value="1"/>
</dbReference>
<dbReference type="STRING" id="224129.A0A1W4WJH6"/>
<feature type="domain" description="Serine hydrolase" evidence="3">
    <location>
        <begin position="39"/>
        <end position="247"/>
    </location>
</feature>
<dbReference type="GeneID" id="108736236"/>
<evidence type="ECO:0000256" key="1">
    <source>
        <dbReference type="ARBA" id="ARBA00005863"/>
    </source>
</evidence>
<evidence type="ECO:0000259" key="3">
    <source>
        <dbReference type="Pfam" id="PF03959"/>
    </source>
</evidence>
<evidence type="ECO:0000313" key="5">
    <source>
        <dbReference type="RefSeq" id="XP_018324091.1"/>
    </source>
</evidence>
<dbReference type="RefSeq" id="XP_025832467.1">
    <property type="nucleotide sequence ID" value="XM_025976682.1"/>
</dbReference>
<name>A0A1W4WJH6_AGRPL</name>
<dbReference type="PANTHER" id="PTHR48070:SF6">
    <property type="entry name" value="ESTERASE OVCA2"/>
    <property type="match status" value="1"/>
</dbReference>
<dbReference type="Pfam" id="PF03959">
    <property type="entry name" value="FSH1"/>
    <property type="match status" value="1"/>
</dbReference>
<dbReference type="OrthoDB" id="414698at2759"/>
<evidence type="ECO:0000256" key="2">
    <source>
        <dbReference type="ARBA" id="ARBA00022801"/>
    </source>
</evidence>
<dbReference type="PANTHER" id="PTHR48070">
    <property type="entry name" value="ESTERASE OVCA2"/>
    <property type="match status" value="1"/>
</dbReference>
<dbReference type="GO" id="GO:0005737">
    <property type="term" value="C:cytoplasm"/>
    <property type="evidence" value="ECO:0007669"/>
    <property type="project" value="TreeGrafter"/>
</dbReference>
<keyword evidence="4" id="KW-1185">Reference proteome</keyword>
<dbReference type="RefSeq" id="XP_018324091.1">
    <property type="nucleotide sequence ID" value="XM_018468589.2"/>
</dbReference>
<dbReference type="Gene3D" id="3.40.50.1820">
    <property type="entry name" value="alpha/beta hydrolase"/>
    <property type="match status" value="1"/>
</dbReference>
<comment type="similarity">
    <text evidence="1">Belongs to the LovG family.</text>
</comment>
<dbReference type="SUPFAM" id="SSF53474">
    <property type="entry name" value="alpha/beta-Hydrolases"/>
    <property type="match status" value="1"/>
</dbReference>
<sequence length="264" mass="29855">MECLLPSHEKFTCKIFTFENKAKFIICSGNNMSPENSGEKLKILALHGYRQNGETFRQKTGSFRKTVQKWAQFTYITAPHKVVNENNEKEIVSDVGDGTNEEQYSWWFNKENNSFRGTVKGGPAVGFEESLILVEKAFKEFGPFDGILGFSQGACFVGILCSMQQLGLLSYHFSFAIMAAGFPSYSLPHVNYYSDKIKLPSLHIFGEQDDIIPRVMSEELRDIFENPVTVIHPGKHYLPASAPQKQPYQSFIKKIVLQKQSTSA</sequence>
<organism evidence="4 5">
    <name type="scientific">Agrilus planipennis</name>
    <name type="common">Emerald ash borer</name>
    <name type="synonym">Agrilus marcopoli</name>
    <dbReference type="NCBI Taxonomy" id="224129"/>
    <lineage>
        <taxon>Eukaryota</taxon>
        <taxon>Metazoa</taxon>
        <taxon>Ecdysozoa</taxon>
        <taxon>Arthropoda</taxon>
        <taxon>Hexapoda</taxon>
        <taxon>Insecta</taxon>
        <taxon>Pterygota</taxon>
        <taxon>Neoptera</taxon>
        <taxon>Endopterygota</taxon>
        <taxon>Coleoptera</taxon>
        <taxon>Polyphaga</taxon>
        <taxon>Elateriformia</taxon>
        <taxon>Buprestoidea</taxon>
        <taxon>Buprestidae</taxon>
        <taxon>Agrilinae</taxon>
        <taxon>Agrilus</taxon>
    </lineage>
</organism>
<dbReference type="KEGG" id="apln:108736236"/>
<dbReference type="AlphaFoldDB" id="A0A1W4WJH6"/>
<evidence type="ECO:0000313" key="4">
    <source>
        <dbReference type="Proteomes" id="UP000192223"/>
    </source>
</evidence>
<dbReference type="KEGG" id="apln:112905062"/>
<evidence type="ECO:0000313" key="6">
    <source>
        <dbReference type="RefSeq" id="XP_025832467.1"/>
    </source>
</evidence>
<dbReference type="GO" id="GO:0016787">
    <property type="term" value="F:hydrolase activity"/>
    <property type="evidence" value="ECO:0007669"/>
    <property type="project" value="UniProtKB-KW"/>
</dbReference>
<dbReference type="InterPro" id="IPR005645">
    <property type="entry name" value="FSH-like_dom"/>
</dbReference>
<proteinExistence type="inferred from homology"/>
<gene>
    <name evidence="5" type="primary">LOC108736236</name>
    <name evidence="6" type="synonym">LOC112905062</name>
</gene>
<dbReference type="Proteomes" id="UP000192223">
    <property type="component" value="Unplaced"/>
</dbReference>